<reference evidence="10" key="2">
    <citation type="submission" date="2015-01" db="EMBL/GenBank/DDBJ databases">
        <title>Evolutionary Origins and Diversification of the Mycorrhizal Mutualists.</title>
        <authorList>
            <consortium name="DOE Joint Genome Institute"/>
            <consortium name="Mycorrhizal Genomics Consortium"/>
            <person name="Kohler A."/>
            <person name="Kuo A."/>
            <person name="Nagy L.G."/>
            <person name="Floudas D."/>
            <person name="Copeland A."/>
            <person name="Barry K.W."/>
            <person name="Cichocki N."/>
            <person name="Veneault-Fourrey C."/>
            <person name="LaButti K."/>
            <person name="Lindquist E.A."/>
            <person name="Lipzen A."/>
            <person name="Lundell T."/>
            <person name="Morin E."/>
            <person name="Murat C."/>
            <person name="Riley R."/>
            <person name="Ohm R."/>
            <person name="Sun H."/>
            <person name="Tunlid A."/>
            <person name="Henrissat B."/>
            <person name="Grigoriev I.V."/>
            <person name="Hibbett D.S."/>
            <person name="Martin F."/>
        </authorList>
    </citation>
    <scope>NUCLEOTIDE SEQUENCE [LARGE SCALE GENOMIC DNA]</scope>
    <source>
        <strain evidence="10">MUT 4182</strain>
    </source>
</reference>
<evidence type="ECO:0000256" key="4">
    <source>
        <dbReference type="ARBA" id="ARBA00022723"/>
    </source>
</evidence>
<proteinExistence type="inferred from homology"/>
<comment type="similarity">
    <text evidence="2">Belongs to the cytochrome P450 family.</text>
</comment>
<accession>A0A0C3L412</accession>
<reference evidence="9 10" key="1">
    <citation type="submission" date="2014-04" db="EMBL/GenBank/DDBJ databases">
        <authorList>
            <consortium name="DOE Joint Genome Institute"/>
            <person name="Kuo A."/>
            <person name="Girlanda M."/>
            <person name="Perotto S."/>
            <person name="Kohler A."/>
            <person name="Nagy L.G."/>
            <person name="Floudas D."/>
            <person name="Copeland A."/>
            <person name="Barry K.W."/>
            <person name="Cichocki N."/>
            <person name="Veneault-Fourrey C."/>
            <person name="LaButti K."/>
            <person name="Lindquist E.A."/>
            <person name="Lipzen A."/>
            <person name="Lundell T."/>
            <person name="Morin E."/>
            <person name="Murat C."/>
            <person name="Sun H."/>
            <person name="Tunlid A."/>
            <person name="Henrissat B."/>
            <person name="Grigoriev I.V."/>
            <person name="Hibbett D.S."/>
            <person name="Martin F."/>
            <person name="Nordberg H.P."/>
            <person name="Cantor M.N."/>
            <person name="Hua S.X."/>
        </authorList>
    </citation>
    <scope>NUCLEOTIDE SEQUENCE [LARGE SCALE GENOMIC DNA]</scope>
    <source>
        <strain evidence="9 10">MUT 4182</strain>
    </source>
</reference>
<evidence type="ECO:0008006" key="11">
    <source>
        <dbReference type="Google" id="ProtNLM"/>
    </source>
</evidence>
<organism evidence="9 10">
    <name type="scientific">Tulasnella calospora MUT 4182</name>
    <dbReference type="NCBI Taxonomy" id="1051891"/>
    <lineage>
        <taxon>Eukaryota</taxon>
        <taxon>Fungi</taxon>
        <taxon>Dikarya</taxon>
        <taxon>Basidiomycota</taxon>
        <taxon>Agaricomycotina</taxon>
        <taxon>Agaricomycetes</taxon>
        <taxon>Cantharellales</taxon>
        <taxon>Tulasnellaceae</taxon>
        <taxon>Tulasnella</taxon>
    </lineage>
</organism>
<dbReference type="InterPro" id="IPR036396">
    <property type="entry name" value="Cyt_P450_sf"/>
</dbReference>
<evidence type="ECO:0000313" key="9">
    <source>
        <dbReference type="EMBL" id="KIO16332.1"/>
    </source>
</evidence>
<keyword evidence="6" id="KW-0408">Iron</keyword>
<keyword evidence="4" id="KW-0479">Metal-binding</keyword>
<dbReference type="PANTHER" id="PTHR46300">
    <property type="entry name" value="P450, PUTATIVE (EUROFUNG)-RELATED-RELATED"/>
    <property type="match status" value="1"/>
</dbReference>
<dbReference type="Gene3D" id="1.10.630.10">
    <property type="entry name" value="Cytochrome P450"/>
    <property type="match status" value="1"/>
</dbReference>
<feature type="non-terminal residue" evidence="9">
    <location>
        <position position="1"/>
    </location>
</feature>
<dbReference type="GO" id="GO:0005506">
    <property type="term" value="F:iron ion binding"/>
    <property type="evidence" value="ECO:0007669"/>
    <property type="project" value="InterPro"/>
</dbReference>
<evidence type="ECO:0000256" key="7">
    <source>
        <dbReference type="ARBA" id="ARBA00023033"/>
    </source>
</evidence>
<evidence type="ECO:0000313" key="10">
    <source>
        <dbReference type="Proteomes" id="UP000054248"/>
    </source>
</evidence>
<dbReference type="SUPFAM" id="SSF48264">
    <property type="entry name" value="Cytochrome P450"/>
    <property type="match status" value="1"/>
</dbReference>
<evidence type="ECO:0000256" key="3">
    <source>
        <dbReference type="ARBA" id="ARBA00022617"/>
    </source>
</evidence>
<dbReference type="GO" id="GO:0016705">
    <property type="term" value="F:oxidoreductase activity, acting on paired donors, with incorporation or reduction of molecular oxygen"/>
    <property type="evidence" value="ECO:0007669"/>
    <property type="project" value="InterPro"/>
</dbReference>
<dbReference type="OrthoDB" id="2789670at2759"/>
<dbReference type="EMBL" id="KN823594">
    <property type="protein sequence ID" value="KIO16332.1"/>
    <property type="molecule type" value="Genomic_DNA"/>
</dbReference>
<sequence length="148" mass="16639">LFEAPDTFRPQRFLESPAGTKVGLESKMHPLLNDLVFDAGRRICPAMHLARNSLLLNTARILWEFDLRKSKGADGVEIEVDTTESKDNATSSPNPFECDIHPRSRRHAQIIREALIESTLGCAPFEQELDEEDMAFLRTARSEISQGS</sequence>
<evidence type="ECO:0000256" key="2">
    <source>
        <dbReference type="ARBA" id="ARBA00010617"/>
    </source>
</evidence>
<dbReference type="InterPro" id="IPR050364">
    <property type="entry name" value="Cytochrome_P450_fung"/>
</dbReference>
<evidence type="ECO:0000256" key="8">
    <source>
        <dbReference type="SAM" id="MobiDB-lite"/>
    </source>
</evidence>
<dbReference type="HOGENOM" id="CLU_001570_20_2_1"/>
<evidence type="ECO:0000256" key="6">
    <source>
        <dbReference type="ARBA" id="ARBA00023004"/>
    </source>
</evidence>
<dbReference type="AlphaFoldDB" id="A0A0C3L412"/>
<dbReference type="GO" id="GO:0004497">
    <property type="term" value="F:monooxygenase activity"/>
    <property type="evidence" value="ECO:0007669"/>
    <property type="project" value="UniProtKB-KW"/>
</dbReference>
<evidence type="ECO:0000256" key="1">
    <source>
        <dbReference type="ARBA" id="ARBA00001971"/>
    </source>
</evidence>
<protein>
    <recommendedName>
        <fullName evidence="11">Cytochrome P450</fullName>
    </recommendedName>
</protein>
<evidence type="ECO:0000256" key="5">
    <source>
        <dbReference type="ARBA" id="ARBA00023002"/>
    </source>
</evidence>
<dbReference type="Proteomes" id="UP000054248">
    <property type="component" value="Unassembled WGS sequence"/>
</dbReference>
<dbReference type="Pfam" id="PF00067">
    <property type="entry name" value="p450"/>
    <property type="match status" value="1"/>
</dbReference>
<keyword evidence="7" id="KW-0503">Monooxygenase</keyword>
<dbReference type="STRING" id="1051891.A0A0C3L412"/>
<name>A0A0C3L412_9AGAM</name>
<keyword evidence="10" id="KW-1185">Reference proteome</keyword>
<comment type="cofactor">
    <cofactor evidence="1">
        <name>heme</name>
        <dbReference type="ChEBI" id="CHEBI:30413"/>
    </cofactor>
</comment>
<keyword evidence="5" id="KW-0560">Oxidoreductase</keyword>
<keyword evidence="3" id="KW-0349">Heme</keyword>
<dbReference type="GO" id="GO:0020037">
    <property type="term" value="F:heme binding"/>
    <property type="evidence" value="ECO:0007669"/>
    <property type="project" value="InterPro"/>
</dbReference>
<dbReference type="InterPro" id="IPR001128">
    <property type="entry name" value="Cyt_P450"/>
</dbReference>
<gene>
    <name evidence="9" type="ORF">M407DRAFT_86130</name>
</gene>
<feature type="region of interest" description="Disordered" evidence="8">
    <location>
        <begin position="81"/>
        <end position="100"/>
    </location>
</feature>